<dbReference type="Pfam" id="PF03807">
    <property type="entry name" value="F420_oxidored"/>
    <property type="match status" value="1"/>
</dbReference>
<dbReference type="GO" id="GO:0008823">
    <property type="term" value="F:cupric reductase (NADH) activity"/>
    <property type="evidence" value="ECO:0007669"/>
    <property type="project" value="TreeGrafter"/>
</dbReference>
<dbReference type="PANTHER" id="PTHR14239:SF0">
    <property type="entry name" value="F420-DEPENDENT NADP REDUCTASE"/>
    <property type="match status" value="1"/>
</dbReference>
<evidence type="ECO:0000313" key="3">
    <source>
        <dbReference type="EMBL" id="OAJ66459.1"/>
    </source>
</evidence>
<dbReference type="AlphaFoldDB" id="A0A1B6VGV5"/>
<sequence length="211" mass="21580">MSDIAILGSGRVAGALATALVRGGHRVTIGSRDLAATKARWQGPAVTLADTAQAIAAANMIFNATPGDSSVERLAALAGPLSGKILIDVANATSRDANGRPAGLLYPSDSLAERLQAALPATRVVKTLNTMLFSVMADPAVVKGGTAFISGEDDDSRKLVATLLLDMGWSPKSIVDLGSIASARGPEAMMLIVGDIVRVRGFAPFAISIAT</sequence>
<dbReference type="InterPro" id="IPR036291">
    <property type="entry name" value="NAD(P)-bd_dom_sf"/>
</dbReference>
<dbReference type="GO" id="GO:0015677">
    <property type="term" value="P:copper ion import"/>
    <property type="evidence" value="ECO:0007669"/>
    <property type="project" value="TreeGrafter"/>
</dbReference>
<proteinExistence type="predicted"/>
<gene>
    <name evidence="3" type="ORF">A0123_02866</name>
</gene>
<keyword evidence="1" id="KW-0560">Oxidoreductase</keyword>
<organism evidence="3 4">
    <name type="scientific">Gluconobacter cerinus</name>
    <dbReference type="NCBI Taxonomy" id="38307"/>
    <lineage>
        <taxon>Bacteria</taxon>
        <taxon>Pseudomonadati</taxon>
        <taxon>Pseudomonadota</taxon>
        <taxon>Alphaproteobacteria</taxon>
        <taxon>Acetobacterales</taxon>
        <taxon>Acetobacteraceae</taxon>
        <taxon>Gluconobacter</taxon>
    </lineage>
</organism>
<dbReference type="GO" id="GO:0005886">
    <property type="term" value="C:plasma membrane"/>
    <property type="evidence" value="ECO:0007669"/>
    <property type="project" value="TreeGrafter"/>
</dbReference>
<dbReference type="InterPro" id="IPR051267">
    <property type="entry name" value="STEAP_metalloreductase"/>
</dbReference>
<reference evidence="3 4" key="1">
    <citation type="submission" date="2016-03" db="EMBL/GenBank/DDBJ databases">
        <title>Draft genome sequence of Gluconobacter cerinus strain CECT 9110.</title>
        <authorList>
            <person name="Sainz F."/>
            <person name="Mas A."/>
            <person name="Torija M.J."/>
        </authorList>
    </citation>
    <scope>NUCLEOTIDE SEQUENCE [LARGE SCALE GENOMIC DNA]</scope>
    <source>
        <strain evidence="3 4">CECT 9110</strain>
    </source>
</reference>
<dbReference type="Gene3D" id="3.40.50.720">
    <property type="entry name" value="NAD(P)-binding Rossmann-like Domain"/>
    <property type="match status" value="1"/>
</dbReference>
<dbReference type="Proteomes" id="UP000077786">
    <property type="component" value="Unassembled WGS sequence"/>
</dbReference>
<dbReference type="RefSeq" id="WP_063905445.1">
    <property type="nucleotide sequence ID" value="NZ_JAERLG010000011.1"/>
</dbReference>
<dbReference type="GO" id="GO:0052851">
    <property type="term" value="F:ferric-chelate reductase (NADPH) activity"/>
    <property type="evidence" value="ECO:0007669"/>
    <property type="project" value="TreeGrafter"/>
</dbReference>
<dbReference type="PATRIC" id="fig|38307.3.peg.2989"/>
<accession>A0A1B6VGV5</accession>
<protein>
    <submittedName>
        <fullName evidence="3">Dinucleotide-binding enzyme</fullName>
    </submittedName>
</protein>
<evidence type="ECO:0000259" key="2">
    <source>
        <dbReference type="Pfam" id="PF03807"/>
    </source>
</evidence>
<dbReference type="OrthoDB" id="7557417at2"/>
<comment type="caution">
    <text evidence="3">The sequence shown here is derived from an EMBL/GenBank/DDBJ whole genome shotgun (WGS) entry which is preliminary data.</text>
</comment>
<dbReference type="PANTHER" id="PTHR14239">
    <property type="entry name" value="DUDULIN-RELATED"/>
    <property type="match status" value="1"/>
</dbReference>
<name>A0A1B6VGV5_9PROT</name>
<evidence type="ECO:0000313" key="4">
    <source>
        <dbReference type="Proteomes" id="UP000077786"/>
    </source>
</evidence>
<evidence type="ECO:0000256" key="1">
    <source>
        <dbReference type="ARBA" id="ARBA00023002"/>
    </source>
</evidence>
<dbReference type="SUPFAM" id="SSF51735">
    <property type="entry name" value="NAD(P)-binding Rossmann-fold domains"/>
    <property type="match status" value="1"/>
</dbReference>
<dbReference type="EMBL" id="LUTU01000015">
    <property type="protein sequence ID" value="OAJ66459.1"/>
    <property type="molecule type" value="Genomic_DNA"/>
</dbReference>
<dbReference type="InterPro" id="IPR028939">
    <property type="entry name" value="P5C_Rdtase_cat_N"/>
</dbReference>
<feature type="domain" description="Pyrroline-5-carboxylate reductase catalytic N-terminal" evidence="2">
    <location>
        <begin position="4"/>
        <end position="91"/>
    </location>
</feature>